<dbReference type="EMBL" id="CM001889">
    <property type="protein sequence ID" value="EOY52287.1"/>
    <property type="molecule type" value="Genomic_DNA"/>
</dbReference>
<accession>A0A7U9DY26</accession>
<dbReference type="AlphaFoldDB" id="A0A7U9DY26"/>
<protein>
    <submittedName>
        <fullName evidence="2">Uncharacterized protein</fullName>
    </submittedName>
</protein>
<evidence type="ECO:0000313" key="2">
    <source>
        <dbReference type="EMBL" id="EOY52287.1"/>
    </source>
</evidence>
<feature type="compositionally biased region" description="Basic and acidic residues" evidence="1">
    <location>
        <begin position="17"/>
        <end position="28"/>
    </location>
</feature>
<feature type="compositionally biased region" description="Basic and acidic residues" evidence="1">
    <location>
        <begin position="37"/>
        <end position="76"/>
    </location>
</feature>
<evidence type="ECO:0000256" key="1">
    <source>
        <dbReference type="SAM" id="MobiDB-lite"/>
    </source>
</evidence>
<feature type="compositionally biased region" description="Basic and acidic residues" evidence="1">
    <location>
        <begin position="105"/>
        <end position="121"/>
    </location>
</feature>
<name>A0A7U9DY26_STRLI</name>
<gene>
    <name evidence="2" type="ORF">SLI_7585</name>
</gene>
<organism evidence="2 3">
    <name type="scientific">Streptomyces lividans 1326</name>
    <dbReference type="NCBI Taxonomy" id="1200984"/>
    <lineage>
        <taxon>Bacteria</taxon>
        <taxon>Bacillati</taxon>
        <taxon>Actinomycetota</taxon>
        <taxon>Actinomycetes</taxon>
        <taxon>Kitasatosporales</taxon>
        <taxon>Streptomycetaceae</taxon>
        <taxon>Streptomyces</taxon>
    </lineage>
</organism>
<sequence length="236" mass="25697">MFLRRPGVPDRTPGRAQEGDDRGHEQERQPVGGVRGGRTEEADRHTGERGPREPARLVHQGAHPDRGGHVLARDEVVAQQGARRAVDRGDDAGDGGQHHQGAHVEPVERHHERGHERDRSEQCLADRGGQFARPAVDGRAAEHTDQQRGRGLDGHRQTGRRGGAGDLQDQQVLHGELHPRTGVRDEVRDRPPAHAAVSQGPPRRPGRLGRRGGRGRRGGDGGRRHSAPLEGGSRDP</sequence>
<feature type="compositionally biased region" description="Basic residues" evidence="1">
    <location>
        <begin position="204"/>
        <end position="216"/>
    </location>
</feature>
<feature type="compositionally biased region" description="Basic and acidic residues" evidence="1">
    <location>
        <begin position="139"/>
        <end position="156"/>
    </location>
</feature>
<feature type="compositionally biased region" description="Basic and acidic residues" evidence="1">
    <location>
        <begin position="175"/>
        <end position="192"/>
    </location>
</feature>
<reference evidence="3" key="1">
    <citation type="journal article" date="2013" name="Genome Biol. Evol.">
        <title>The genome sequence of Streptomyces lividans 66 reveals a novel tRNA-dependent peptide biosynthetic system within a metal-related genomic island.</title>
        <authorList>
            <person name="Cruz-Morales P."/>
            <person name="Vijgenboom E."/>
            <person name="Iruegas-Bocardo F."/>
            <person name="Girard G."/>
            <person name="Yanez-Guerra L.A."/>
            <person name="Ramos-Aboites H.E."/>
            <person name="Pernodet J.L."/>
            <person name="Anne J."/>
            <person name="van Wezel G.P."/>
            <person name="Barona-Gomez F."/>
        </authorList>
    </citation>
    <scope>NUCLEOTIDE SEQUENCE [LARGE SCALE GENOMIC DNA]</scope>
    <source>
        <strain evidence="3">1326</strain>
    </source>
</reference>
<proteinExistence type="predicted"/>
<dbReference type="Proteomes" id="UP000014062">
    <property type="component" value="Chromosome"/>
</dbReference>
<feature type="region of interest" description="Disordered" evidence="1">
    <location>
        <begin position="1"/>
        <end position="236"/>
    </location>
</feature>
<evidence type="ECO:0000313" key="3">
    <source>
        <dbReference type="Proteomes" id="UP000014062"/>
    </source>
</evidence>